<dbReference type="RefSeq" id="WP_013562787.1">
    <property type="nucleotide sequence ID" value="NC_014961.1"/>
</dbReference>
<sequence length="265" mass="29428" precursor="true">MNSRVAVVLLIAIVLSASAVLYLLAAPKGSGPGVSPHPTPLQPYISNITLEGFLYVGGDLYMRLKVYGDVDLRDTDWIGVFKVWLPDGREEERIHEAGDYASISDTFRLLRGVKTIDVYIPTKWYEEPRLEGAYNITVFLYGPYQNRTMLFTRILNLRMALTARISPTTWRSWDENITVTVTNTGDVPVILYGVGIEHSGTLIGRIRGPSEVVIMPGETKDYAGVLEVDEKTYYAGKTIQVDFPLSIVGASQRFTITQTVSFPAG</sequence>
<reference evidence="1 2" key="2">
    <citation type="journal article" date="2011" name="Stand. Genomic Sci.">
        <title>Complete genome sequence of Desulfurococcus mucosus type strain (O7/1).</title>
        <authorList>
            <person name="Wirth R."/>
            <person name="Chertkov O."/>
            <person name="Held B."/>
            <person name="Lapidus A."/>
            <person name="Nolan M."/>
            <person name="Lucas S."/>
            <person name="Hammon N."/>
            <person name="Deshpande S."/>
            <person name="Cheng J.F."/>
            <person name="Tapia R."/>
            <person name="Han C."/>
            <person name="Goodwin L."/>
            <person name="Pitluck S."/>
            <person name="Liolios K."/>
            <person name="Ioanna P."/>
            <person name="Ivanova N."/>
            <person name="Mavromatis K."/>
            <person name="Mikhailova N."/>
            <person name="Pati A."/>
            <person name="Chen A."/>
            <person name="Palaniappan K."/>
            <person name="Land M."/>
            <person name="Hauser L."/>
            <person name="Chang Y.J."/>
            <person name="Jeffries C.D."/>
            <person name="Bilek Y."/>
            <person name="Hader T."/>
            <person name="Rohde M."/>
            <person name="Spring S."/>
            <person name="Sikorski J."/>
            <person name="Goker M."/>
            <person name="Woyke T."/>
            <person name="Bristow J."/>
            <person name="Eisen J.A."/>
            <person name="Markowitz V."/>
            <person name="Hugenholtz P."/>
            <person name="Kyrpides N.C."/>
            <person name="Klenk H.P."/>
        </authorList>
    </citation>
    <scope>NUCLEOTIDE SEQUENCE [LARGE SCALE GENOMIC DNA]</scope>
    <source>
        <strain evidence="2">ATCC 35584 / DSM 2162 / JCM 9187 / O7/1</strain>
    </source>
</reference>
<dbReference type="STRING" id="765177.Desmu_1269"/>
<keyword evidence="2" id="KW-1185">Reference proteome</keyword>
<gene>
    <name evidence="1" type="ordered locus">Desmu_1269</name>
</gene>
<dbReference type="EMBL" id="CP002363">
    <property type="protein sequence ID" value="ADV65565.1"/>
    <property type="molecule type" value="Genomic_DNA"/>
</dbReference>
<proteinExistence type="predicted"/>
<evidence type="ECO:0000313" key="1">
    <source>
        <dbReference type="EMBL" id="ADV65565.1"/>
    </source>
</evidence>
<protein>
    <submittedName>
        <fullName evidence="1">Uncharacterized protein</fullName>
    </submittedName>
</protein>
<accession>E8R7A0</accession>
<dbReference type="AlphaFoldDB" id="E8R7A0"/>
<name>E8R7A0_DESM0</name>
<evidence type="ECO:0000313" key="2">
    <source>
        <dbReference type="Proteomes" id="UP000001068"/>
    </source>
</evidence>
<organism evidence="1 2">
    <name type="scientific">Desulfurococcus mucosus (strain ATCC 35584 / DSM 2162 / JCM 9187 / O7/1)</name>
    <dbReference type="NCBI Taxonomy" id="765177"/>
    <lineage>
        <taxon>Archaea</taxon>
        <taxon>Thermoproteota</taxon>
        <taxon>Thermoprotei</taxon>
        <taxon>Desulfurococcales</taxon>
        <taxon>Desulfurococcaceae</taxon>
        <taxon>Desulfurococcus</taxon>
    </lineage>
</organism>
<dbReference type="KEGG" id="dmu:Desmu_1269"/>
<reference evidence="2" key="1">
    <citation type="submission" date="2010-11" db="EMBL/GenBank/DDBJ databases">
        <title>The complete genome of Desulfurococcus mucosus DSM 2162.</title>
        <authorList>
            <consortium name="US DOE Joint Genome Institute (JGI-PGF)"/>
            <person name="Lucas S."/>
            <person name="Copeland A."/>
            <person name="Lapidus A."/>
            <person name="Bruce D."/>
            <person name="Goodwin L."/>
            <person name="Pitluck S."/>
            <person name="Kyrpides N."/>
            <person name="Mavromatis K."/>
            <person name="Pagani I."/>
            <person name="Ivanova N."/>
            <person name="Ovchinnikova G."/>
            <person name="Chertkov O."/>
            <person name="Held B."/>
            <person name="Brettin T."/>
            <person name="Detter J.C."/>
            <person name="Tapia R."/>
            <person name="Han C."/>
            <person name="Land M."/>
            <person name="Hauser L."/>
            <person name="Markowitz V."/>
            <person name="Cheng J.-F."/>
            <person name="Hugenholtz P."/>
            <person name="Woyke T."/>
            <person name="Wu D."/>
            <person name="Wirth R."/>
            <person name="Bilek Y."/>
            <person name="Hader T."/>
            <person name="Klenk H.-P."/>
            <person name="Eisen J.A."/>
        </authorList>
    </citation>
    <scope>NUCLEOTIDE SEQUENCE [LARGE SCALE GENOMIC DNA]</scope>
    <source>
        <strain evidence="2">ATCC 35584 / DSM 2162 / JCM 9187 / O7/1</strain>
    </source>
</reference>
<dbReference type="GeneID" id="10153990"/>
<dbReference type="HOGENOM" id="CLU_1048082_0_0_2"/>
<dbReference type="Proteomes" id="UP000001068">
    <property type="component" value="Chromosome"/>
</dbReference>